<comment type="caution">
    <text evidence="2">The sequence shown here is derived from an EMBL/GenBank/DDBJ whole genome shotgun (WGS) entry which is preliminary data.</text>
</comment>
<sequence length="357" mass="39249">MLAVVLAHWALRQGVEQVQADWRESAPPPARLQAAFVRELRPSLPPATPPRSAPPAVPAASPSEGLPLHRHRLGEGMPNEPAPPASAPQERVPLAHVESAASAVLPPALDLSLPATALPVGLGEPGPEWPLSTRLDYRLTGNYNGPLHGTARVEWLRKGAEYQMHLDVEVGILLTRRSSSYGLLTAEGIRPQRYVEETKVPLLAPRRATVQFFEHQVQFADNRIELLLAGAQDQASQFVQLTWLFLTGRKPVMPGVVVDQPLVLARKQYAWRYEVVGEELLQTPLGELPTWHIKPQREAGGGDLTAEVWLAPSVQYLPVRMVLRRDADTWIELQLNRVPLQAEAAPSEATPPTRSAP</sequence>
<proteinExistence type="predicted"/>
<dbReference type="Proteomes" id="UP001495147">
    <property type="component" value="Unassembled WGS sequence"/>
</dbReference>
<dbReference type="EMBL" id="JBDPZD010000006">
    <property type="protein sequence ID" value="MEO3693270.1"/>
    <property type="molecule type" value="Genomic_DNA"/>
</dbReference>
<evidence type="ECO:0000313" key="3">
    <source>
        <dbReference type="Proteomes" id="UP001495147"/>
    </source>
</evidence>
<feature type="region of interest" description="Disordered" evidence="1">
    <location>
        <begin position="42"/>
        <end position="91"/>
    </location>
</feature>
<evidence type="ECO:0000313" key="2">
    <source>
        <dbReference type="EMBL" id="MEO3693270.1"/>
    </source>
</evidence>
<keyword evidence="3" id="KW-1185">Reference proteome</keyword>
<organism evidence="2 3">
    <name type="scientific">Roseateles paludis</name>
    <dbReference type="NCBI Taxonomy" id="3145238"/>
    <lineage>
        <taxon>Bacteria</taxon>
        <taxon>Pseudomonadati</taxon>
        <taxon>Pseudomonadota</taxon>
        <taxon>Betaproteobacteria</taxon>
        <taxon>Burkholderiales</taxon>
        <taxon>Sphaerotilaceae</taxon>
        <taxon>Roseateles</taxon>
    </lineage>
</organism>
<protein>
    <submittedName>
        <fullName evidence="2">DUF3108 domain-containing protein</fullName>
    </submittedName>
</protein>
<dbReference type="InterPro" id="IPR021457">
    <property type="entry name" value="DUF3108"/>
</dbReference>
<feature type="compositionally biased region" description="Pro residues" evidence="1">
    <location>
        <begin position="43"/>
        <end position="57"/>
    </location>
</feature>
<gene>
    <name evidence="2" type="ORF">ABDJ85_17505</name>
</gene>
<reference evidence="2 3" key="1">
    <citation type="submission" date="2024-05" db="EMBL/GenBank/DDBJ databases">
        <title>Roseateles sp. DJS-2-20 16S ribosomal RNA gene Genome sequencing and assembly.</title>
        <authorList>
            <person name="Woo H."/>
        </authorList>
    </citation>
    <scope>NUCLEOTIDE SEQUENCE [LARGE SCALE GENOMIC DNA]</scope>
    <source>
        <strain evidence="2 3">DJS-2-20</strain>
    </source>
</reference>
<evidence type="ECO:0000256" key="1">
    <source>
        <dbReference type="SAM" id="MobiDB-lite"/>
    </source>
</evidence>
<name>A0ABV0G6F3_9BURK</name>
<dbReference type="Pfam" id="PF11306">
    <property type="entry name" value="DUF3108"/>
    <property type="match status" value="1"/>
</dbReference>
<accession>A0ABV0G6F3</accession>